<evidence type="ECO:0000313" key="1">
    <source>
        <dbReference type="Proteomes" id="UP000095286"/>
    </source>
</evidence>
<proteinExistence type="predicted"/>
<sequence length="460" mass="50765">MPKELILVNLIGLGFLFLFLGFDVKAMIEENMLHSVAHVDPERMNPHAGYYGLALNYGTYAVICLITSYLVDVLGSKRSLVLAGIIFAIHIGLFLFLNSYVYYGISALMGLGISLSWTAQGVYLKEITGKENHLRNSAICWAVNLLSLPIGGLLLLGLERFTVQENLDFMSISTIRLIICALLIAVSLSIPVFWALPNNSGPIKAISFVEMKKAFISNMDILKDSRMQLMIPGFLFIGFETGYWVTVYPTCLQFIKALIIHGGALHITAYYSISVGLGQVTISLLISWMSKRFASTGYMTSILLALPIHLGAFILIVLCVPSESKFHPTYDTAFIETNLTTTMIISFLLGAGDGAWNSIRTAICTSQFSSRTSQSVSMSRLFQSIGCSLAIVLGSVSNLYFDMGLLLVLLILTVICFLFLNNRYLIPKREKNIEDPLNMVDGNNHHPFVASIHPIGIDKN</sequence>
<organism evidence="1 2">
    <name type="scientific">Rhabditophanes sp. KR3021</name>
    <dbReference type="NCBI Taxonomy" id="114890"/>
    <lineage>
        <taxon>Eukaryota</taxon>
        <taxon>Metazoa</taxon>
        <taxon>Ecdysozoa</taxon>
        <taxon>Nematoda</taxon>
        <taxon>Chromadorea</taxon>
        <taxon>Rhabditida</taxon>
        <taxon>Tylenchina</taxon>
        <taxon>Panagrolaimomorpha</taxon>
        <taxon>Strongyloidoidea</taxon>
        <taxon>Alloionematidae</taxon>
        <taxon>Rhabditophanes</taxon>
    </lineage>
</organism>
<evidence type="ECO:0000313" key="2">
    <source>
        <dbReference type="WBParaSite" id="RSKR_0000531300.1"/>
    </source>
</evidence>
<accession>A0AC35TX99</accession>
<dbReference type="Proteomes" id="UP000095286">
    <property type="component" value="Unplaced"/>
</dbReference>
<dbReference type="WBParaSite" id="RSKR_0000531300.1">
    <property type="protein sequence ID" value="RSKR_0000531300.1"/>
    <property type="gene ID" value="RSKR_0000531300"/>
</dbReference>
<name>A0AC35TX99_9BILA</name>
<protein>
    <submittedName>
        <fullName evidence="2">MFS domain-containing protein</fullName>
    </submittedName>
</protein>
<reference evidence="2" key="1">
    <citation type="submission" date="2016-11" db="UniProtKB">
        <authorList>
            <consortium name="WormBaseParasite"/>
        </authorList>
    </citation>
    <scope>IDENTIFICATION</scope>
    <source>
        <strain evidence="2">KR3021</strain>
    </source>
</reference>